<dbReference type="GO" id="GO:0046983">
    <property type="term" value="F:protein dimerization activity"/>
    <property type="evidence" value="ECO:0007669"/>
    <property type="project" value="InterPro"/>
</dbReference>
<evidence type="ECO:0000256" key="2">
    <source>
        <dbReference type="SAM" id="MobiDB-lite"/>
    </source>
</evidence>
<accession>A0A8E2F7H9</accession>
<dbReference type="OrthoDB" id="2133190at2759"/>
<feature type="compositionally biased region" description="Low complexity" evidence="2">
    <location>
        <begin position="101"/>
        <end position="111"/>
    </location>
</feature>
<dbReference type="PANTHER" id="PTHR47336:SF2">
    <property type="entry name" value="TRANSCRIPTION FACTOR HMS1-RELATED"/>
    <property type="match status" value="1"/>
</dbReference>
<feature type="compositionally biased region" description="Polar residues" evidence="2">
    <location>
        <begin position="139"/>
        <end position="162"/>
    </location>
</feature>
<dbReference type="CDD" id="cd11395">
    <property type="entry name" value="bHLHzip_SREBP_like"/>
    <property type="match status" value="1"/>
</dbReference>
<dbReference type="InterPro" id="IPR011598">
    <property type="entry name" value="bHLH_dom"/>
</dbReference>
<proteinExistence type="predicted"/>
<dbReference type="SUPFAM" id="SSF47459">
    <property type="entry name" value="HLH, helix-loop-helix DNA-binding domain"/>
    <property type="match status" value="1"/>
</dbReference>
<feature type="compositionally biased region" description="Polar residues" evidence="2">
    <location>
        <begin position="54"/>
        <end position="69"/>
    </location>
</feature>
<feature type="coiled-coil region" evidence="1">
    <location>
        <begin position="393"/>
        <end position="427"/>
    </location>
</feature>
<evidence type="ECO:0000259" key="3">
    <source>
        <dbReference type="PROSITE" id="PS50888"/>
    </source>
</evidence>
<dbReference type="AlphaFoldDB" id="A0A8E2F7H9"/>
<dbReference type="PROSITE" id="PS50888">
    <property type="entry name" value="BHLH"/>
    <property type="match status" value="1"/>
</dbReference>
<dbReference type="PANTHER" id="PTHR47336">
    <property type="entry name" value="TRANSCRIPTION FACTOR HMS1-RELATED"/>
    <property type="match status" value="1"/>
</dbReference>
<protein>
    <recommendedName>
        <fullName evidence="3">BHLH domain-containing protein</fullName>
    </recommendedName>
</protein>
<dbReference type="Pfam" id="PF00010">
    <property type="entry name" value="HLH"/>
    <property type="match status" value="1"/>
</dbReference>
<feature type="region of interest" description="Disordered" evidence="2">
    <location>
        <begin position="282"/>
        <end position="342"/>
    </location>
</feature>
<feature type="region of interest" description="Disordered" evidence="2">
    <location>
        <begin position="15"/>
        <end position="69"/>
    </location>
</feature>
<dbReference type="Proteomes" id="UP000250140">
    <property type="component" value="Unassembled WGS sequence"/>
</dbReference>
<reference evidence="4 5" key="1">
    <citation type="journal article" date="2016" name="Nat. Commun.">
        <title>Ectomycorrhizal ecology is imprinted in the genome of the dominant symbiotic fungus Cenococcum geophilum.</title>
        <authorList>
            <consortium name="DOE Joint Genome Institute"/>
            <person name="Peter M."/>
            <person name="Kohler A."/>
            <person name="Ohm R.A."/>
            <person name="Kuo A."/>
            <person name="Krutzmann J."/>
            <person name="Morin E."/>
            <person name="Arend M."/>
            <person name="Barry K.W."/>
            <person name="Binder M."/>
            <person name="Choi C."/>
            <person name="Clum A."/>
            <person name="Copeland A."/>
            <person name="Grisel N."/>
            <person name="Haridas S."/>
            <person name="Kipfer T."/>
            <person name="LaButti K."/>
            <person name="Lindquist E."/>
            <person name="Lipzen A."/>
            <person name="Maire R."/>
            <person name="Meier B."/>
            <person name="Mihaltcheva S."/>
            <person name="Molinier V."/>
            <person name="Murat C."/>
            <person name="Poggeler S."/>
            <person name="Quandt C.A."/>
            <person name="Sperisen C."/>
            <person name="Tritt A."/>
            <person name="Tisserant E."/>
            <person name="Crous P.W."/>
            <person name="Henrissat B."/>
            <person name="Nehls U."/>
            <person name="Egli S."/>
            <person name="Spatafora J.W."/>
            <person name="Grigoriev I.V."/>
            <person name="Martin F.M."/>
        </authorList>
    </citation>
    <scope>NUCLEOTIDE SEQUENCE [LARGE SCALE GENOMIC DNA]</scope>
    <source>
        <strain evidence="4 5">CBS 207.34</strain>
    </source>
</reference>
<feature type="compositionally biased region" description="Basic and acidic residues" evidence="2">
    <location>
        <begin position="282"/>
        <end position="297"/>
    </location>
</feature>
<organism evidence="4 5">
    <name type="scientific">Glonium stellatum</name>
    <dbReference type="NCBI Taxonomy" id="574774"/>
    <lineage>
        <taxon>Eukaryota</taxon>
        <taxon>Fungi</taxon>
        <taxon>Dikarya</taxon>
        <taxon>Ascomycota</taxon>
        <taxon>Pezizomycotina</taxon>
        <taxon>Dothideomycetes</taxon>
        <taxon>Pleosporomycetidae</taxon>
        <taxon>Gloniales</taxon>
        <taxon>Gloniaceae</taxon>
        <taxon>Glonium</taxon>
    </lineage>
</organism>
<name>A0A8E2F7H9_9PEZI</name>
<evidence type="ECO:0000256" key="1">
    <source>
        <dbReference type="SAM" id="Coils"/>
    </source>
</evidence>
<dbReference type="SMART" id="SM00353">
    <property type="entry name" value="HLH"/>
    <property type="match status" value="1"/>
</dbReference>
<evidence type="ECO:0000313" key="5">
    <source>
        <dbReference type="Proteomes" id="UP000250140"/>
    </source>
</evidence>
<gene>
    <name evidence="4" type="ORF">AOQ84DRAFT_174764</name>
</gene>
<feature type="compositionally biased region" description="Low complexity" evidence="2">
    <location>
        <begin position="31"/>
        <end position="47"/>
    </location>
</feature>
<feature type="region of interest" description="Disordered" evidence="2">
    <location>
        <begin position="94"/>
        <end position="215"/>
    </location>
</feature>
<evidence type="ECO:0000313" key="4">
    <source>
        <dbReference type="EMBL" id="OCL11859.1"/>
    </source>
</evidence>
<feature type="compositionally biased region" description="Polar residues" evidence="2">
    <location>
        <begin position="113"/>
        <end position="125"/>
    </location>
</feature>
<dbReference type="InterPro" id="IPR036638">
    <property type="entry name" value="HLH_DNA-bd_sf"/>
</dbReference>
<dbReference type="Gene3D" id="4.10.280.10">
    <property type="entry name" value="Helix-loop-helix DNA-binding domain"/>
    <property type="match status" value="1"/>
</dbReference>
<keyword evidence="5" id="KW-1185">Reference proteome</keyword>
<feature type="domain" description="BHLH" evidence="3">
    <location>
        <begin position="336"/>
        <end position="403"/>
    </location>
</feature>
<dbReference type="InterPro" id="IPR052099">
    <property type="entry name" value="Regulatory_TF_Diverse"/>
</dbReference>
<keyword evidence="1" id="KW-0175">Coiled coil</keyword>
<feature type="compositionally biased region" description="Polar residues" evidence="2">
    <location>
        <begin position="187"/>
        <end position="215"/>
    </location>
</feature>
<dbReference type="EMBL" id="KV748973">
    <property type="protein sequence ID" value="OCL11859.1"/>
    <property type="molecule type" value="Genomic_DNA"/>
</dbReference>
<feature type="compositionally biased region" description="Low complexity" evidence="2">
    <location>
        <begin position="126"/>
        <end position="138"/>
    </location>
</feature>
<sequence>MSLNWSAFLTDEGLNLPNDRWADPPQTNAARSSDLLSSSTTSQRQTLGLALDSSDINSQDPFRQSSQDSYFSDAYYGPGDYFLSDLEILQPFGDKIGGGDSTSESSPEPSTGIALNSSALFQDNISSGSRASSTSGQSPATTSAQKPAVQRSQTFPGTQYESTLPDIPESTLIEDLTFPNGPLGPPNTKTSVMENTAQSASGNTTSKRTKGQQDTLSACWTSPLCPNHTDDGPPPNPSSCGGACAPFLFAPENNLPTPMPDSQLLNEDIGAQEMTEGIVEIRSRLKRSESESSREPSGRWFSKSTSIDILPKSESCEDSPDQVQSQPADEGKGKTRRRLPHNQVERKYRESLNTQLESLRRVVPALQQNQRACDAADIEDLPAPSKPSKAVVLASATAYIKQIEKDRKSLQDENQLLRSRIKALQALVKCDDCSLMQYVMDLKIHNAA</sequence>